<dbReference type="GO" id="GO:0043565">
    <property type="term" value="F:sequence-specific DNA binding"/>
    <property type="evidence" value="ECO:0007669"/>
    <property type="project" value="InterPro"/>
</dbReference>
<name>A0A6J4HTM1_9CHLR</name>
<protein>
    <recommendedName>
        <fullName evidence="3">HTH asnC-type domain-containing protein</fullName>
    </recommendedName>
</protein>
<gene>
    <name evidence="2" type="ORF">AVDCRST_MAG77-1105</name>
</gene>
<dbReference type="Gene3D" id="1.10.10.10">
    <property type="entry name" value="Winged helix-like DNA-binding domain superfamily/Winged helix DNA-binding domain"/>
    <property type="match status" value="1"/>
</dbReference>
<evidence type="ECO:0008006" key="3">
    <source>
        <dbReference type="Google" id="ProtNLM"/>
    </source>
</evidence>
<feature type="compositionally biased region" description="Pro residues" evidence="1">
    <location>
        <begin position="7"/>
        <end position="16"/>
    </location>
</feature>
<sequence length="96" mass="10083">MSSALTPAPPLEPTPAKPRVLDERDARVLALLRERGAAPVMDVAKAIGVNPPAARAALSRLRLRGLVFLAGTAPRGARWGEGGPAVIWEAVPQESE</sequence>
<evidence type="ECO:0000256" key="1">
    <source>
        <dbReference type="SAM" id="MobiDB-lite"/>
    </source>
</evidence>
<accession>A0A6J4HTM1</accession>
<evidence type="ECO:0000313" key="2">
    <source>
        <dbReference type="EMBL" id="CAA9233053.1"/>
    </source>
</evidence>
<reference evidence="2" key="1">
    <citation type="submission" date="2020-02" db="EMBL/GenBank/DDBJ databases">
        <authorList>
            <person name="Meier V. D."/>
        </authorList>
    </citation>
    <scope>NUCLEOTIDE SEQUENCE</scope>
    <source>
        <strain evidence="2">AVDCRST_MAG77</strain>
    </source>
</reference>
<dbReference type="InterPro" id="IPR000485">
    <property type="entry name" value="AsnC-type_HTH_dom"/>
</dbReference>
<proteinExistence type="predicted"/>
<dbReference type="InterPro" id="IPR036390">
    <property type="entry name" value="WH_DNA-bd_sf"/>
</dbReference>
<dbReference type="InterPro" id="IPR036388">
    <property type="entry name" value="WH-like_DNA-bd_sf"/>
</dbReference>
<dbReference type="SUPFAM" id="SSF46785">
    <property type="entry name" value="Winged helix' DNA-binding domain"/>
    <property type="match status" value="1"/>
</dbReference>
<dbReference type="AlphaFoldDB" id="A0A6J4HTM1"/>
<dbReference type="PRINTS" id="PR00033">
    <property type="entry name" value="HTHASNC"/>
</dbReference>
<feature type="region of interest" description="Disordered" evidence="1">
    <location>
        <begin position="1"/>
        <end position="20"/>
    </location>
</feature>
<dbReference type="EMBL" id="CADCTC010000073">
    <property type="protein sequence ID" value="CAA9233053.1"/>
    <property type="molecule type" value="Genomic_DNA"/>
</dbReference>
<organism evidence="2">
    <name type="scientific">uncultured Chloroflexota bacterium</name>
    <dbReference type="NCBI Taxonomy" id="166587"/>
    <lineage>
        <taxon>Bacteria</taxon>
        <taxon>Bacillati</taxon>
        <taxon>Chloroflexota</taxon>
        <taxon>environmental samples</taxon>
    </lineage>
</organism>